<dbReference type="AlphaFoldDB" id="A0A5J4X3W1"/>
<sequence length="86" mass="10175">MQVRLLPLLSIDTICIPNYTCSGFQEKLHGIRLVRHHEELLNDRYHVAQCRWIDYSNIPRLRSKLRIRIMKERSDVGCVCSILVIQ</sequence>
<reference evidence="1 2" key="1">
    <citation type="submission" date="2019-03" db="EMBL/GenBank/DDBJ databases">
        <title>Single cell metagenomics reveals metabolic interactions within the superorganism composed of flagellate Streblomastix strix and complex community of Bacteroidetes bacteria on its surface.</title>
        <authorList>
            <person name="Treitli S.C."/>
            <person name="Kolisko M."/>
            <person name="Husnik F."/>
            <person name="Keeling P."/>
            <person name="Hampl V."/>
        </authorList>
    </citation>
    <scope>NUCLEOTIDE SEQUENCE [LARGE SCALE GENOMIC DNA]</scope>
    <source>
        <strain evidence="1">ST1C</strain>
    </source>
</reference>
<dbReference type="Proteomes" id="UP000324800">
    <property type="component" value="Unassembled WGS sequence"/>
</dbReference>
<gene>
    <name evidence="1" type="ORF">EZS28_002575</name>
</gene>
<comment type="caution">
    <text evidence="1">The sequence shown here is derived from an EMBL/GenBank/DDBJ whole genome shotgun (WGS) entry which is preliminary data.</text>
</comment>
<protein>
    <submittedName>
        <fullName evidence="1">Uncharacterized protein</fullName>
    </submittedName>
</protein>
<name>A0A5J4X3W1_9EUKA</name>
<organism evidence="1 2">
    <name type="scientific">Streblomastix strix</name>
    <dbReference type="NCBI Taxonomy" id="222440"/>
    <lineage>
        <taxon>Eukaryota</taxon>
        <taxon>Metamonada</taxon>
        <taxon>Preaxostyla</taxon>
        <taxon>Oxymonadida</taxon>
        <taxon>Streblomastigidae</taxon>
        <taxon>Streblomastix</taxon>
    </lineage>
</organism>
<proteinExistence type="predicted"/>
<accession>A0A5J4X3W1</accession>
<evidence type="ECO:0000313" key="2">
    <source>
        <dbReference type="Proteomes" id="UP000324800"/>
    </source>
</evidence>
<dbReference type="EMBL" id="SNRW01000317">
    <property type="protein sequence ID" value="KAA6401900.1"/>
    <property type="molecule type" value="Genomic_DNA"/>
</dbReference>
<evidence type="ECO:0000313" key="1">
    <source>
        <dbReference type="EMBL" id="KAA6401900.1"/>
    </source>
</evidence>